<dbReference type="GO" id="GO:0004175">
    <property type="term" value="F:endopeptidase activity"/>
    <property type="evidence" value="ECO:0007669"/>
    <property type="project" value="UniProtKB-ARBA"/>
</dbReference>
<dbReference type="PANTHER" id="PTHR36435">
    <property type="entry name" value="SLR1288 PROTEIN"/>
    <property type="match status" value="1"/>
</dbReference>
<dbReference type="GO" id="GO:0006508">
    <property type="term" value="P:proteolysis"/>
    <property type="evidence" value="ECO:0007669"/>
    <property type="project" value="UniProtKB-KW"/>
</dbReference>
<feature type="transmembrane region" description="Helical" evidence="2">
    <location>
        <begin position="101"/>
        <end position="124"/>
    </location>
</feature>
<protein>
    <submittedName>
        <fullName evidence="4">CPBP family intramembrane metalloprotease</fullName>
    </submittedName>
</protein>
<feature type="domain" description="CAAX prenyl protease 2/Lysostaphin resistance protein A-like" evidence="3">
    <location>
        <begin position="100"/>
        <end position="198"/>
    </location>
</feature>
<keyword evidence="2" id="KW-1133">Transmembrane helix</keyword>
<keyword evidence="4" id="KW-0378">Hydrolase</keyword>
<dbReference type="Pfam" id="PF02517">
    <property type="entry name" value="Rce1-like"/>
    <property type="match status" value="1"/>
</dbReference>
<dbReference type="PANTHER" id="PTHR36435:SF1">
    <property type="entry name" value="CAAX AMINO TERMINAL PROTEASE FAMILY PROTEIN"/>
    <property type="match status" value="1"/>
</dbReference>
<dbReference type="GO" id="GO:0008237">
    <property type="term" value="F:metallopeptidase activity"/>
    <property type="evidence" value="ECO:0007669"/>
    <property type="project" value="UniProtKB-KW"/>
</dbReference>
<proteinExistence type="inferred from homology"/>
<evidence type="ECO:0000313" key="5">
    <source>
        <dbReference type="Proteomes" id="UP000269331"/>
    </source>
</evidence>
<dbReference type="AlphaFoldDB" id="A0A2Z5TMX3"/>
<dbReference type="InterPro" id="IPR052710">
    <property type="entry name" value="CAAX_protease"/>
</dbReference>
<organism evidence="4 5">
    <name type="scientific">Streptococcus ruminantium</name>
    <dbReference type="NCBI Taxonomy" id="1917441"/>
    <lineage>
        <taxon>Bacteria</taxon>
        <taxon>Bacillati</taxon>
        <taxon>Bacillota</taxon>
        <taxon>Bacilli</taxon>
        <taxon>Lactobacillales</taxon>
        <taxon>Streptococcaceae</taxon>
        <taxon>Streptococcus</taxon>
    </lineage>
</organism>
<feature type="transmembrane region" description="Helical" evidence="2">
    <location>
        <begin position="136"/>
        <end position="155"/>
    </location>
</feature>
<dbReference type="EMBL" id="AP018400">
    <property type="protein sequence ID" value="BBA91874.1"/>
    <property type="molecule type" value="Genomic_DNA"/>
</dbReference>
<evidence type="ECO:0000256" key="2">
    <source>
        <dbReference type="SAM" id="Phobius"/>
    </source>
</evidence>
<evidence type="ECO:0000313" key="4">
    <source>
        <dbReference type="EMBL" id="BBA91874.1"/>
    </source>
</evidence>
<comment type="similarity">
    <text evidence="1">Belongs to the UPF0177 family.</text>
</comment>
<evidence type="ECO:0000256" key="1">
    <source>
        <dbReference type="ARBA" id="ARBA00009067"/>
    </source>
</evidence>
<dbReference type="GeneID" id="52228824"/>
<dbReference type="OrthoDB" id="2222521at2"/>
<feature type="transmembrane region" description="Helical" evidence="2">
    <location>
        <begin position="7"/>
        <end position="26"/>
    </location>
</feature>
<dbReference type="GO" id="GO:0080120">
    <property type="term" value="P:CAAX-box protein maturation"/>
    <property type="evidence" value="ECO:0007669"/>
    <property type="project" value="UniProtKB-ARBA"/>
</dbReference>
<evidence type="ECO:0000259" key="3">
    <source>
        <dbReference type="Pfam" id="PF02517"/>
    </source>
</evidence>
<dbReference type="InterPro" id="IPR003675">
    <property type="entry name" value="Rce1/LyrA-like_dom"/>
</dbReference>
<dbReference type="Proteomes" id="UP000269331">
    <property type="component" value="Chromosome"/>
</dbReference>
<keyword evidence="2" id="KW-0472">Membrane</keyword>
<keyword evidence="4" id="KW-0645">Protease</keyword>
<keyword evidence="2" id="KW-0812">Transmembrane</keyword>
<name>A0A2Z5TMX3_9STRE</name>
<sequence>MKAKSVYTITGLYVGIMLLSYIYTYYMRGIRYGSDGFLASEFPFLLVLAGITIAYVIKNRATLQLKTFLPIDKRYFLALFIPLLLVIIAYWFEHFQLNETFFITLFATLLVGIGEELLFRRILLVYFLEKMPLQKAVVLSGLCFGGFHAINIFAGSGFGQVVYQVILTSIMGMLYGYLYIFTRKISWCIVSHGLWDYIAISVSKQFHPLFSGLLFLQNILEIVLVLLMARRVKQLLQEQHTTNQTELTKE</sequence>
<accession>A0A2Z5TMX3</accession>
<dbReference type="RefSeq" id="WP_120171259.1">
    <property type="nucleotide sequence ID" value="NZ_AP018400.1"/>
</dbReference>
<keyword evidence="4" id="KW-0482">Metalloprotease</keyword>
<feature type="transmembrane region" description="Helical" evidence="2">
    <location>
        <begin position="38"/>
        <end position="57"/>
    </location>
</feature>
<dbReference type="KEGG" id="srq:SR187_1215"/>
<reference evidence="4 5" key="1">
    <citation type="journal article" date="2018" name="Genome Biol. Evol.">
        <title>Complete Genome Sequence of Streptococcus ruminantium sp. nov. GUT-187T (=DSM 104980T =JCM 31869T), the Type Strain of S. ruminantium, and Comparison with Genome Sequences of Streptococcus suis Strains.</title>
        <authorList>
            <person name="Tohya M."/>
            <person name="Sekizaki T."/>
            <person name="Miyoshi-Akiyama T."/>
        </authorList>
    </citation>
    <scope>NUCLEOTIDE SEQUENCE [LARGE SCALE GENOMIC DNA]</scope>
    <source>
        <strain evidence="4 5">GUT187T</strain>
    </source>
</reference>
<gene>
    <name evidence="4" type="ORF">SR187_1215</name>
</gene>
<feature type="transmembrane region" description="Helical" evidence="2">
    <location>
        <begin position="77"/>
        <end position="95"/>
    </location>
</feature>
<feature type="transmembrane region" description="Helical" evidence="2">
    <location>
        <begin position="161"/>
        <end position="178"/>
    </location>
</feature>